<evidence type="ECO:0000313" key="2">
    <source>
        <dbReference type="EMBL" id="MDL5353627.1"/>
    </source>
</evidence>
<dbReference type="PROSITE" id="PS51257">
    <property type="entry name" value="PROKAR_LIPOPROTEIN"/>
    <property type="match status" value="1"/>
</dbReference>
<name>A0AAW7CP93_9GAMM</name>
<dbReference type="AlphaFoldDB" id="A0AAW7CP93"/>
<accession>A0AAW7CP93</accession>
<dbReference type="Pfam" id="PF16083">
    <property type="entry name" value="Phage_holin_3_3"/>
    <property type="match status" value="1"/>
</dbReference>
<evidence type="ECO:0000256" key="1">
    <source>
        <dbReference type="SAM" id="Phobius"/>
    </source>
</evidence>
<keyword evidence="1" id="KW-0472">Membrane</keyword>
<reference evidence="2" key="1">
    <citation type="submission" date="2023-06" db="EMBL/GenBank/DDBJ databases">
        <title>Acute promotion of culturable opportunistic pathogens and persistent increase of antibiotic resistance following antibiotic exposure in mouse gut microbiota.</title>
        <authorList>
            <person name="Li L."/>
            <person name="Wang B."/>
            <person name="Sun Y."/>
            <person name="Wang M."/>
            <person name="Xu H."/>
        </authorList>
    </citation>
    <scope>NUCLEOTIDE SEQUENCE</scope>
    <source>
        <strain evidence="2">EPA10_1</strain>
    </source>
</reference>
<comment type="caution">
    <text evidence="2">The sequence shown here is derived from an EMBL/GenBank/DDBJ whole genome shotgun (WGS) entry which is preliminary data.</text>
</comment>
<dbReference type="EMBL" id="JASVWL010000001">
    <property type="protein sequence ID" value="MDL5353627.1"/>
    <property type="molecule type" value="Genomic_DNA"/>
</dbReference>
<keyword evidence="1" id="KW-1133">Transmembrane helix</keyword>
<keyword evidence="1" id="KW-0812">Transmembrane</keyword>
<proteinExistence type="predicted"/>
<gene>
    <name evidence="2" type="ORF">QSH02_02060</name>
</gene>
<dbReference type="Proteomes" id="UP001224739">
    <property type="component" value="Unassembled WGS sequence"/>
</dbReference>
<feature type="transmembrane region" description="Helical" evidence="1">
    <location>
        <begin position="12"/>
        <end position="34"/>
    </location>
</feature>
<sequence length="101" mass="11022">MPYKDPNNYNWLVGVLISVMTLLGTAASCAYKALNGEHISWGVFFLQVIVSIFAGAMVYLASSYYEWVPELAGGIAGLAGWSGAELIKTLEKRFLRKVSGE</sequence>
<protein>
    <submittedName>
        <fullName evidence="2">Phage holin family protein</fullName>
    </submittedName>
</protein>
<dbReference type="InterPro" id="IPR032126">
    <property type="entry name" value="LydA_holin"/>
</dbReference>
<evidence type="ECO:0000313" key="3">
    <source>
        <dbReference type="Proteomes" id="UP001224739"/>
    </source>
</evidence>
<feature type="transmembrane region" description="Helical" evidence="1">
    <location>
        <begin position="41"/>
        <end position="61"/>
    </location>
</feature>
<organism evidence="2 3">
    <name type="scientific">Proteus faecis</name>
    <dbReference type="NCBI Taxonomy" id="2050967"/>
    <lineage>
        <taxon>Bacteria</taxon>
        <taxon>Pseudomonadati</taxon>
        <taxon>Pseudomonadota</taxon>
        <taxon>Gammaproteobacteria</taxon>
        <taxon>Enterobacterales</taxon>
        <taxon>Morganellaceae</taxon>
        <taxon>Proteus</taxon>
    </lineage>
</organism>